<feature type="region of interest" description="Disordered" evidence="1">
    <location>
        <begin position="314"/>
        <end position="349"/>
    </location>
</feature>
<reference evidence="3 4" key="1">
    <citation type="journal article" date="2019" name="Nat. Ecol. Evol.">
        <title>Megaphylogeny resolves global patterns of mushroom evolution.</title>
        <authorList>
            <person name="Varga T."/>
            <person name="Krizsan K."/>
            <person name="Foldi C."/>
            <person name="Dima B."/>
            <person name="Sanchez-Garcia M."/>
            <person name="Sanchez-Ramirez S."/>
            <person name="Szollosi G.J."/>
            <person name="Szarkandi J.G."/>
            <person name="Papp V."/>
            <person name="Albert L."/>
            <person name="Andreopoulos W."/>
            <person name="Angelini C."/>
            <person name="Antonin V."/>
            <person name="Barry K.W."/>
            <person name="Bougher N.L."/>
            <person name="Buchanan P."/>
            <person name="Buyck B."/>
            <person name="Bense V."/>
            <person name="Catcheside P."/>
            <person name="Chovatia M."/>
            <person name="Cooper J."/>
            <person name="Damon W."/>
            <person name="Desjardin D."/>
            <person name="Finy P."/>
            <person name="Geml J."/>
            <person name="Haridas S."/>
            <person name="Hughes K."/>
            <person name="Justo A."/>
            <person name="Karasinski D."/>
            <person name="Kautmanova I."/>
            <person name="Kiss B."/>
            <person name="Kocsube S."/>
            <person name="Kotiranta H."/>
            <person name="LaButti K.M."/>
            <person name="Lechner B.E."/>
            <person name="Liimatainen K."/>
            <person name="Lipzen A."/>
            <person name="Lukacs Z."/>
            <person name="Mihaltcheva S."/>
            <person name="Morgado L.N."/>
            <person name="Niskanen T."/>
            <person name="Noordeloos M.E."/>
            <person name="Ohm R.A."/>
            <person name="Ortiz-Santana B."/>
            <person name="Ovrebo C."/>
            <person name="Racz N."/>
            <person name="Riley R."/>
            <person name="Savchenko A."/>
            <person name="Shiryaev A."/>
            <person name="Soop K."/>
            <person name="Spirin V."/>
            <person name="Szebenyi C."/>
            <person name="Tomsovsky M."/>
            <person name="Tulloss R.E."/>
            <person name="Uehling J."/>
            <person name="Grigoriev I.V."/>
            <person name="Vagvolgyi C."/>
            <person name="Papp T."/>
            <person name="Martin F.M."/>
            <person name="Miettinen O."/>
            <person name="Hibbett D.S."/>
            <person name="Nagy L.G."/>
        </authorList>
    </citation>
    <scope>NUCLEOTIDE SEQUENCE [LARGE SCALE GENOMIC DNA]</scope>
    <source>
        <strain evidence="3 4">CBS 166.37</strain>
    </source>
</reference>
<organism evidence="3 4">
    <name type="scientific">Crucibulum laeve</name>
    <dbReference type="NCBI Taxonomy" id="68775"/>
    <lineage>
        <taxon>Eukaryota</taxon>
        <taxon>Fungi</taxon>
        <taxon>Dikarya</taxon>
        <taxon>Basidiomycota</taxon>
        <taxon>Agaricomycotina</taxon>
        <taxon>Agaricomycetes</taxon>
        <taxon>Agaricomycetidae</taxon>
        <taxon>Agaricales</taxon>
        <taxon>Agaricineae</taxon>
        <taxon>Nidulariaceae</taxon>
        <taxon>Crucibulum</taxon>
    </lineage>
</organism>
<keyword evidence="2" id="KW-1133">Transmembrane helix</keyword>
<keyword evidence="4" id="KW-1185">Reference proteome</keyword>
<feature type="transmembrane region" description="Helical" evidence="2">
    <location>
        <begin position="63"/>
        <end position="87"/>
    </location>
</feature>
<dbReference type="EMBL" id="ML213645">
    <property type="protein sequence ID" value="TFK33582.1"/>
    <property type="molecule type" value="Genomic_DNA"/>
</dbReference>
<evidence type="ECO:0000313" key="3">
    <source>
        <dbReference type="EMBL" id="TFK33582.1"/>
    </source>
</evidence>
<dbReference type="Proteomes" id="UP000308652">
    <property type="component" value="Unassembled WGS sequence"/>
</dbReference>
<protein>
    <submittedName>
        <fullName evidence="3">Uncharacterized protein</fullName>
    </submittedName>
</protein>
<evidence type="ECO:0000256" key="1">
    <source>
        <dbReference type="SAM" id="MobiDB-lite"/>
    </source>
</evidence>
<evidence type="ECO:0000313" key="4">
    <source>
        <dbReference type="Proteomes" id="UP000308652"/>
    </source>
</evidence>
<feature type="transmembrane region" description="Helical" evidence="2">
    <location>
        <begin position="32"/>
        <end position="51"/>
    </location>
</feature>
<dbReference type="OrthoDB" id="3357408at2759"/>
<feature type="transmembrane region" description="Helical" evidence="2">
    <location>
        <begin position="264"/>
        <end position="289"/>
    </location>
</feature>
<keyword evidence="2" id="KW-0812">Transmembrane</keyword>
<dbReference type="AlphaFoldDB" id="A0A5C3LLL6"/>
<name>A0A5C3LLL6_9AGAR</name>
<feature type="transmembrane region" description="Helical" evidence="2">
    <location>
        <begin position="142"/>
        <end position="164"/>
    </location>
</feature>
<feature type="transmembrane region" description="Helical" evidence="2">
    <location>
        <begin position="184"/>
        <end position="208"/>
    </location>
</feature>
<proteinExistence type="predicted"/>
<keyword evidence="2" id="KW-0472">Membrane</keyword>
<gene>
    <name evidence="3" type="ORF">BDQ12DRAFT_657757</name>
</gene>
<evidence type="ECO:0000256" key="2">
    <source>
        <dbReference type="SAM" id="Phobius"/>
    </source>
</evidence>
<sequence>MRRAIYNPVQKMTSSSFPITTAQLCGLFTESVVYGIYLVTCGYCAQHLFMIDGRWKRLREYHWAMVIVAALLLTFATLDVTTGFYHNLRAFVFYTGAGGATEAFSDLSFWVSVIKTANVLVTTNIGDGVLIYRCWIVHNKSWLVVAFSIILWFTSVACAIRILYSEITVHASALVLHEKSITPFMKTFWTLTIVINFVTTALLVSKIWRVDRQTRKYLYNSQMTTHTRYSSPLRYAIRVIMESGVLYTTFAFMTYVSYLAGSNWVYPITDMEVPVVGIAFNLIIIRAAARNAEASEPSRPQSWNSIHFRHDAGHTSLSSSRSKRFLDGSQFSNGALPHSPQKPSSALIA</sequence>
<accession>A0A5C3LLL6</accession>
<feature type="transmembrane region" description="Helical" evidence="2">
    <location>
        <begin position="235"/>
        <end position="258"/>
    </location>
</feature>